<organism evidence="1 2">
    <name type="scientific">Ixodes persulcatus</name>
    <name type="common">Taiga tick</name>
    <dbReference type="NCBI Taxonomy" id="34615"/>
    <lineage>
        <taxon>Eukaryota</taxon>
        <taxon>Metazoa</taxon>
        <taxon>Ecdysozoa</taxon>
        <taxon>Arthropoda</taxon>
        <taxon>Chelicerata</taxon>
        <taxon>Arachnida</taxon>
        <taxon>Acari</taxon>
        <taxon>Parasitiformes</taxon>
        <taxon>Ixodida</taxon>
        <taxon>Ixodoidea</taxon>
        <taxon>Ixodidae</taxon>
        <taxon>Ixodinae</taxon>
        <taxon>Ixodes</taxon>
    </lineage>
</organism>
<protein>
    <submittedName>
        <fullName evidence="1">Uncharacterized protein</fullName>
    </submittedName>
</protein>
<accession>A0AC60PX00</accession>
<gene>
    <name evidence="1" type="ORF">HPB47_027548</name>
</gene>
<sequence>MAAASGEPSGNPWELTDDALEPGSRLGRSAAVHATEFRPTGAPRIAAAQEQTAADPLPQRAYSPAGTTAGGASLDVRDATQDAGVQCSVTLDFQPRIAPGGLSQLGHNRSPSSVHLSRQAVQGPRFPGGRRQAEVDTVYCEVCGGRAPQASGEVIDLTTVFPSSLAVRLNSGVLRFLGEASMAHRAFTRAPIKPTWHRCRGAAKQLPRLRHDHMVVSLRGRSGSRIRLPTCRFLSKPLDGAAGAPWRARRKPPRPSVEIVG</sequence>
<dbReference type="EMBL" id="JABSTQ010009868">
    <property type="protein sequence ID" value="KAG0425271.1"/>
    <property type="molecule type" value="Genomic_DNA"/>
</dbReference>
<dbReference type="Proteomes" id="UP000805193">
    <property type="component" value="Unassembled WGS sequence"/>
</dbReference>
<comment type="caution">
    <text evidence="1">The sequence shown here is derived from an EMBL/GenBank/DDBJ whole genome shotgun (WGS) entry which is preliminary data.</text>
</comment>
<keyword evidence="2" id="KW-1185">Reference proteome</keyword>
<proteinExistence type="predicted"/>
<name>A0AC60PX00_IXOPE</name>
<reference evidence="1 2" key="1">
    <citation type="journal article" date="2020" name="Cell">
        <title>Large-Scale Comparative Analyses of Tick Genomes Elucidate Their Genetic Diversity and Vector Capacities.</title>
        <authorList>
            <consortium name="Tick Genome and Microbiome Consortium (TIGMIC)"/>
            <person name="Jia N."/>
            <person name="Wang J."/>
            <person name="Shi W."/>
            <person name="Du L."/>
            <person name="Sun Y."/>
            <person name="Zhan W."/>
            <person name="Jiang J.F."/>
            <person name="Wang Q."/>
            <person name="Zhang B."/>
            <person name="Ji P."/>
            <person name="Bell-Sakyi L."/>
            <person name="Cui X.M."/>
            <person name="Yuan T.T."/>
            <person name="Jiang B.G."/>
            <person name="Yang W.F."/>
            <person name="Lam T.T."/>
            <person name="Chang Q.C."/>
            <person name="Ding S.J."/>
            <person name="Wang X.J."/>
            <person name="Zhu J.G."/>
            <person name="Ruan X.D."/>
            <person name="Zhao L."/>
            <person name="Wei J.T."/>
            <person name="Ye R.Z."/>
            <person name="Que T.C."/>
            <person name="Du C.H."/>
            <person name="Zhou Y.H."/>
            <person name="Cheng J.X."/>
            <person name="Dai P.F."/>
            <person name="Guo W.B."/>
            <person name="Han X.H."/>
            <person name="Huang E.J."/>
            <person name="Li L.F."/>
            <person name="Wei W."/>
            <person name="Gao Y.C."/>
            <person name="Liu J.Z."/>
            <person name="Shao H.Z."/>
            <person name="Wang X."/>
            <person name="Wang C.C."/>
            <person name="Yang T.C."/>
            <person name="Huo Q.B."/>
            <person name="Li W."/>
            <person name="Chen H.Y."/>
            <person name="Chen S.E."/>
            <person name="Zhou L.G."/>
            <person name="Ni X.B."/>
            <person name="Tian J.H."/>
            <person name="Sheng Y."/>
            <person name="Liu T."/>
            <person name="Pan Y.S."/>
            <person name="Xia L.Y."/>
            <person name="Li J."/>
            <person name="Zhao F."/>
            <person name="Cao W.C."/>
        </authorList>
    </citation>
    <scope>NUCLEOTIDE SEQUENCE [LARGE SCALE GENOMIC DNA]</scope>
    <source>
        <strain evidence="1">Iper-2018</strain>
    </source>
</reference>
<evidence type="ECO:0000313" key="1">
    <source>
        <dbReference type="EMBL" id="KAG0425271.1"/>
    </source>
</evidence>
<evidence type="ECO:0000313" key="2">
    <source>
        <dbReference type="Proteomes" id="UP000805193"/>
    </source>
</evidence>